<evidence type="ECO:0000256" key="1">
    <source>
        <dbReference type="ARBA" id="ARBA00000966"/>
    </source>
</evidence>
<keyword evidence="5" id="KW-0325">Glycoprotein</keyword>
<sequence>MASSLASFLLPLLLTVAASAQQIGTTTPERHPPLTTYKCSVAGGCQALNTSVVIDSSTRWLHSISTPSQGCNVGSAPCDTAEACAANCALEGVDYSLQGIQTTGDALKLNQWRQDNTTGKWQTVSPRTYLLSPTGDTYENITLLNAELTFDVDLSNLPCGMNGALYLSEMELDGGITASKGLNKAGAPYGTGYCDAQCPSLPFINGAANTAKLGACCNEMDIWEANALATAYTPHPCMAERIRTCDNDVDCGQPKGYCDKWGCSFNAYQQGYHDFYGRGKQVDTNKKFTVVTQFVSSNNRTDGKLVDIRRLYIQDGKVIQNVQAKVGGGSVLADSVTDPYCNATATWTQERGGIAHMGEALARGMVLIFSLWADDGGYMTWLDSGNSGPCNATEGNPAEIVQHTPDASVTFSNIRWGEIGSTFKA</sequence>
<dbReference type="Gene3D" id="2.70.100.10">
    <property type="entry name" value="Glycoside hydrolase, family 7, domain"/>
    <property type="match status" value="1"/>
</dbReference>
<evidence type="ECO:0000256" key="2">
    <source>
        <dbReference type="ARBA" id="ARBA00006044"/>
    </source>
</evidence>
<keyword evidence="6" id="KW-0119">Carbohydrate metabolism</keyword>
<keyword evidence="10" id="KW-0732">Signal</keyword>
<evidence type="ECO:0000256" key="3">
    <source>
        <dbReference type="ARBA" id="ARBA00022801"/>
    </source>
</evidence>
<keyword evidence="12" id="KW-1185">Reference proteome</keyword>
<dbReference type="EMBL" id="MU839837">
    <property type="protein sequence ID" value="KAK1753722.1"/>
    <property type="molecule type" value="Genomic_DNA"/>
</dbReference>
<keyword evidence="7 9" id="KW-0326">Glycosidase</keyword>
<evidence type="ECO:0000256" key="5">
    <source>
        <dbReference type="ARBA" id="ARBA00023180"/>
    </source>
</evidence>
<dbReference type="CDD" id="cd07999">
    <property type="entry name" value="GH7_CBH_EG"/>
    <property type="match status" value="1"/>
</dbReference>
<protein>
    <recommendedName>
        <fullName evidence="9">Glucanase</fullName>
        <ecNumber evidence="9">3.2.1.-</ecNumber>
    </recommendedName>
</protein>
<evidence type="ECO:0000256" key="10">
    <source>
        <dbReference type="SAM" id="SignalP"/>
    </source>
</evidence>
<feature type="signal peptide" evidence="10">
    <location>
        <begin position="1"/>
        <end position="20"/>
    </location>
</feature>
<evidence type="ECO:0000256" key="8">
    <source>
        <dbReference type="ARBA" id="ARBA00023326"/>
    </source>
</evidence>
<evidence type="ECO:0000256" key="7">
    <source>
        <dbReference type="ARBA" id="ARBA00023295"/>
    </source>
</evidence>
<evidence type="ECO:0000313" key="11">
    <source>
        <dbReference type="EMBL" id="KAK1753722.1"/>
    </source>
</evidence>
<dbReference type="GO" id="GO:0030245">
    <property type="term" value="P:cellulose catabolic process"/>
    <property type="evidence" value="ECO:0007669"/>
    <property type="project" value="UniProtKB-KW"/>
</dbReference>
<evidence type="ECO:0000256" key="4">
    <source>
        <dbReference type="ARBA" id="ARBA00023001"/>
    </source>
</evidence>
<evidence type="ECO:0000313" key="12">
    <source>
        <dbReference type="Proteomes" id="UP001239445"/>
    </source>
</evidence>
<dbReference type="InterPro" id="IPR037019">
    <property type="entry name" value="Glyco_hydro_7_sf"/>
</dbReference>
<evidence type="ECO:0000256" key="6">
    <source>
        <dbReference type="ARBA" id="ARBA00023277"/>
    </source>
</evidence>
<keyword evidence="8 9" id="KW-0624">Polysaccharide degradation</keyword>
<dbReference type="GO" id="GO:0008810">
    <property type="term" value="F:cellulase activity"/>
    <property type="evidence" value="ECO:0007669"/>
    <property type="project" value="UniProtKB-EC"/>
</dbReference>
<dbReference type="InterPro" id="IPR013320">
    <property type="entry name" value="ConA-like_dom_sf"/>
</dbReference>
<evidence type="ECO:0000256" key="9">
    <source>
        <dbReference type="RuleBase" id="RU361164"/>
    </source>
</evidence>
<feature type="chain" id="PRO_5042595762" description="Glucanase" evidence="10">
    <location>
        <begin position="21"/>
        <end position="425"/>
    </location>
</feature>
<keyword evidence="3 9" id="KW-0378">Hydrolase</keyword>
<dbReference type="EC" id="3.2.1.-" evidence="9"/>
<gene>
    <name evidence="11" type="ORF">QBC47DRAFT_430647</name>
</gene>
<dbReference type="PANTHER" id="PTHR33753:SF1">
    <property type="entry name" value="ENDO-BETA-1,4-GLUCANASE CELB"/>
    <property type="match status" value="1"/>
</dbReference>
<dbReference type="AlphaFoldDB" id="A0AAJ0B923"/>
<dbReference type="PRINTS" id="PR00734">
    <property type="entry name" value="GLHYDRLASE7"/>
</dbReference>
<dbReference type="PANTHER" id="PTHR33753">
    <property type="entry name" value="1,4-BETA-D-GLUCAN CELLOBIOHYDROLASE B"/>
    <property type="match status" value="1"/>
</dbReference>
<dbReference type="Pfam" id="PF00840">
    <property type="entry name" value="Glyco_hydro_7"/>
    <property type="match status" value="1"/>
</dbReference>
<reference evidence="11" key="1">
    <citation type="submission" date="2023-06" db="EMBL/GenBank/DDBJ databases">
        <title>Genome-scale phylogeny and comparative genomics of the fungal order Sordariales.</title>
        <authorList>
            <consortium name="Lawrence Berkeley National Laboratory"/>
            <person name="Hensen N."/>
            <person name="Bonometti L."/>
            <person name="Westerberg I."/>
            <person name="Brannstrom I.O."/>
            <person name="Guillou S."/>
            <person name="Cros-Aarteil S."/>
            <person name="Calhoun S."/>
            <person name="Haridas S."/>
            <person name="Kuo A."/>
            <person name="Mondo S."/>
            <person name="Pangilinan J."/>
            <person name="Riley R."/>
            <person name="Labutti K."/>
            <person name="Andreopoulos B."/>
            <person name="Lipzen A."/>
            <person name="Chen C."/>
            <person name="Yanf M."/>
            <person name="Daum C."/>
            <person name="Ng V."/>
            <person name="Clum A."/>
            <person name="Steindorff A."/>
            <person name="Ohm R."/>
            <person name="Martin F."/>
            <person name="Silar P."/>
            <person name="Natvig D."/>
            <person name="Lalanne C."/>
            <person name="Gautier V."/>
            <person name="Ament-Velasquez S.L."/>
            <person name="Kruys A."/>
            <person name="Hutchinson M.I."/>
            <person name="Powell A.J."/>
            <person name="Barry K."/>
            <person name="Miller A.N."/>
            <person name="Grigoriev I.V."/>
            <person name="Debuchy R."/>
            <person name="Gladieux P."/>
            <person name="Thoren M.H."/>
            <person name="Johannesson H."/>
        </authorList>
    </citation>
    <scope>NUCLEOTIDE SEQUENCE</scope>
    <source>
        <strain evidence="11">PSN4</strain>
    </source>
</reference>
<accession>A0AAJ0B923</accession>
<comment type="similarity">
    <text evidence="2 9">Belongs to the glycosyl hydrolase 7 (cellulase C) family.</text>
</comment>
<comment type="catalytic activity">
    <reaction evidence="1">
        <text>Endohydrolysis of (1-&gt;4)-beta-D-glucosidic linkages in cellulose, lichenin and cereal beta-D-glucans.</text>
        <dbReference type="EC" id="3.2.1.4"/>
    </reaction>
</comment>
<comment type="caution">
    <text evidence="11">The sequence shown here is derived from an EMBL/GenBank/DDBJ whole genome shotgun (WGS) entry which is preliminary data.</text>
</comment>
<proteinExistence type="inferred from homology"/>
<name>A0AAJ0B923_9PEZI</name>
<dbReference type="SUPFAM" id="SSF49899">
    <property type="entry name" value="Concanavalin A-like lectins/glucanases"/>
    <property type="match status" value="1"/>
</dbReference>
<dbReference type="Proteomes" id="UP001239445">
    <property type="component" value="Unassembled WGS sequence"/>
</dbReference>
<keyword evidence="4 9" id="KW-0136">Cellulose degradation</keyword>
<organism evidence="11 12">
    <name type="scientific">Echria macrotheca</name>
    <dbReference type="NCBI Taxonomy" id="438768"/>
    <lineage>
        <taxon>Eukaryota</taxon>
        <taxon>Fungi</taxon>
        <taxon>Dikarya</taxon>
        <taxon>Ascomycota</taxon>
        <taxon>Pezizomycotina</taxon>
        <taxon>Sordariomycetes</taxon>
        <taxon>Sordariomycetidae</taxon>
        <taxon>Sordariales</taxon>
        <taxon>Schizotheciaceae</taxon>
        <taxon>Echria</taxon>
    </lineage>
</organism>
<dbReference type="InterPro" id="IPR001722">
    <property type="entry name" value="Glyco_hydro_7"/>
</dbReference>